<dbReference type="PROSITE" id="PS51444">
    <property type="entry name" value="FH2"/>
    <property type="match status" value="1"/>
</dbReference>
<evidence type="ECO:0000259" key="3">
    <source>
        <dbReference type="PROSITE" id="PS51444"/>
    </source>
</evidence>
<dbReference type="STRING" id="42157.A0A182E7A2"/>
<dbReference type="OrthoDB" id="1668162at2759"/>
<feature type="region of interest" description="Disordered" evidence="2">
    <location>
        <begin position="250"/>
        <end position="288"/>
    </location>
</feature>
<name>A0A182E7A2_ONCOC</name>
<dbReference type="GO" id="GO:0005829">
    <property type="term" value="C:cytosol"/>
    <property type="evidence" value="ECO:0007669"/>
    <property type="project" value="TreeGrafter"/>
</dbReference>
<dbReference type="GO" id="GO:0051015">
    <property type="term" value="F:actin filament binding"/>
    <property type="evidence" value="ECO:0007669"/>
    <property type="project" value="TreeGrafter"/>
</dbReference>
<dbReference type="AlphaFoldDB" id="A0A182E7A2"/>
<comment type="similarity">
    <text evidence="1">Belongs to the formin homology family.</text>
</comment>
<dbReference type="SMART" id="SM00498">
    <property type="entry name" value="FH2"/>
    <property type="match status" value="1"/>
</dbReference>
<feature type="compositionally biased region" description="Low complexity" evidence="2">
    <location>
        <begin position="141"/>
        <end position="155"/>
    </location>
</feature>
<evidence type="ECO:0000313" key="6">
    <source>
        <dbReference type="WBParaSite" id="nOo.2.0.1.t03893-RA"/>
    </source>
</evidence>
<feature type="compositionally biased region" description="Low complexity" evidence="2">
    <location>
        <begin position="11"/>
        <end position="29"/>
    </location>
</feature>
<accession>A0A182E7A2</accession>
<feature type="region of interest" description="Disordered" evidence="2">
    <location>
        <begin position="1"/>
        <end position="29"/>
    </location>
</feature>
<reference evidence="4 5" key="2">
    <citation type="submission" date="2018-08" db="EMBL/GenBank/DDBJ databases">
        <authorList>
            <person name="Laetsch R D."/>
            <person name="Stevens L."/>
            <person name="Kumar S."/>
            <person name="Blaxter L. M."/>
        </authorList>
    </citation>
    <scope>NUCLEOTIDE SEQUENCE [LARGE SCALE GENOMIC DNA]</scope>
</reference>
<organism evidence="6">
    <name type="scientific">Onchocerca ochengi</name>
    <name type="common">Filarial nematode worm</name>
    <dbReference type="NCBI Taxonomy" id="42157"/>
    <lineage>
        <taxon>Eukaryota</taxon>
        <taxon>Metazoa</taxon>
        <taxon>Ecdysozoa</taxon>
        <taxon>Nematoda</taxon>
        <taxon>Chromadorea</taxon>
        <taxon>Rhabditida</taxon>
        <taxon>Spirurina</taxon>
        <taxon>Spiruromorpha</taxon>
        <taxon>Filarioidea</taxon>
        <taxon>Onchocercidae</taxon>
        <taxon>Onchocerca</taxon>
    </lineage>
</organism>
<feature type="compositionally biased region" description="Low complexity" evidence="2">
    <location>
        <begin position="259"/>
        <end position="288"/>
    </location>
</feature>
<sequence>MPSNDGTQRKLSSSSTLQQQAQISSQQQLDTSVDTVGTVSTTSTTPSGLNAEFLHCLTQNLLATTAAGTSGQSQATDAAAGTSVAAAFGLPIPDISMMYNNVNLYNLFNLNLLTESQQIRQQSSSFLTEYLRQRTVEANARQYQQRQQQQQQRQQRPSKEKKRSYPCSFQWCELCLREVHSSKLPCHIRQHHVAQPMFICPQCKFSSSYSKNNVKSHMSTVHGLTEEPISHMEEYADEVEQLMKQCFPTVRGRGRPVHSNIRSSTASSSSTINTESNNNSRRNSASSIASANKISARYTHSYRRRAIKHSAQEMVHELYSAAKNKRVKNENDYKNESEITINQTPIDVSGQSSPSEEDSSGNSNASHNGIKNINYSNGTNNYYNHNRTINCNDHDRTSNYNDEVNSFSRSTGYQNGTDHSETIATGSSPSSSEHVNHDAELETESNDSSMQDFDEEEQPLRHIDRIRPRYLPQNVNWWIVANDQLKGTIFESFRLSEVLHRFPRQSYKLAGKILITEEQLKRVQEVRQQISLDLTKLHDALYSLDLNALPIEQVDLIATIAPTSMDAFYLLDCENADPSAVIGENEQFLLKLAKIDRIEEKLHAMSFMGHINSRVTEILKNFEDLINIVKILRKNRGFRALLRVVLVFMNFIIGDFTANTIRGFRVSDLTKICATEVCNSPKTTLLNIVASSTISEFPEVCIFRDTLPALEKASRENIDLIAEACERILYSAENGLLDKLSATVRRLERDYLRFDREASLLDDKGQMASCREVIRNKVMEVKDSYRECKTGLCKTMRFFGELVDDDIGPELPEMFFANIATFYRQLQRAWIDVHLHGIPVNRPV</sequence>
<dbReference type="GO" id="GO:0030866">
    <property type="term" value="P:cortical actin cytoskeleton organization"/>
    <property type="evidence" value="ECO:0007669"/>
    <property type="project" value="TreeGrafter"/>
</dbReference>
<dbReference type="SUPFAM" id="SSF101447">
    <property type="entry name" value="Formin homology 2 domain (FH2 domain)"/>
    <property type="match status" value="1"/>
</dbReference>
<feature type="region of interest" description="Disordered" evidence="2">
    <location>
        <begin position="139"/>
        <end position="161"/>
    </location>
</feature>
<evidence type="ECO:0000256" key="1">
    <source>
        <dbReference type="ARBA" id="ARBA00023449"/>
    </source>
</evidence>
<dbReference type="GO" id="GO:0016477">
    <property type="term" value="P:cell migration"/>
    <property type="evidence" value="ECO:0007669"/>
    <property type="project" value="TreeGrafter"/>
</dbReference>
<keyword evidence="5" id="KW-1185">Reference proteome</keyword>
<dbReference type="GO" id="GO:0008360">
    <property type="term" value="P:regulation of cell shape"/>
    <property type="evidence" value="ECO:0007669"/>
    <property type="project" value="TreeGrafter"/>
</dbReference>
<feature type="compositionally biased region" description="Polar residues" evidence="2">
    <location>
        <begin position="398"/>
        <end position="433"/>
    </location>
</feature>
<dbReference type="InterPro" id="IPR042201">
    <property type="entry name" value="FH2_Formin_sf"/>
</dbReference>
<evidence type="ECO:0000313" key="5">
    <source>
        <dbReference type="Proteomes" id="UP000271087"/>
    </source>
</evidence>
<feature type="compositionally biased region" description="Low complexity" evidence="2">
    <location>
        <begin position="349"/>
        <end position="364"/>
    </location>
</feature>
<dbReference type="Gene3D" id="1.20.58.2220">
    <property type="entry name" value="Formin, FH2 domain"/>
    <property type="match status" value="1"/>
</dbReference>
<proteinExistence type="inferred from homology"/>
<dbReference type="PANTHER" id="PTHR45857:SF8">
    <property type="entry name" value="FORMIN-HOMOLOGY AND ZINC FINGER DOMAINS PROTEIN 1"/>
    <property type="match status" value="1"/>
</dbReference>
<dbReference type="EMBL" id="UYRW01000801">
    <property type="protein sequence ID" value="VDK70943.1"/>
    <property type="molecule type" value="Genomic_DNA"/>
</dbReference>
<feature type="region of interest" description="Disordered" evidence="2">
    <location>
        <begin position="394"/>
        <end position="457"/>
    </location>
</feature>
<dbReference type="PANTHER" id="PTHR45857">
    <property type="entry name" value="FORMIN-LIKE PROTEIN"/>
    <property type="match status" value="1"/>
</dbReference>
<evidence type="ECO:0000256" key="2">
    <source>
        <dbReference type="SAM" id="MobiDB-lite"/>
    </source>
</evidence>
<dbReference type="Proteomes" id="UP000271087">
    <property type="component" value="Unassembled WGS sequence"/>
</dbReference>
<dbReference type="Gene3D" id="3.30.160.60">
    <property type="entry name" value="Classic Zinc Finger"/>
    <property type="match status" value="1"/>
</dbReference>
<dbReference type="InterPro" id="IPR015425">
    <property type="entry name" value="FH2_Formin"/>
</dbReference>
<feature type="domain" description="FH2" evidence="3">
    <location>
        <begin position="450"/>
        <end position="844"/>
    </location>
</feature>
<dbReference type="Pfam" id="PF02181">
    <property type="entry name" value="FH2"/>
    <property type="match status" value="1"/>
</dbReference>
<gene>
    <name evidence="4" type="ORF">NOO_LOCUS3893</name>
</gene>
<evidence type="ECO:0000313" key="4">
    <source>
        <dbReference type="EMBL" id="VDK70943.1"/>
    </source>
</evidence>
<reference evidence="6" key="1">
    <citation type="submission" date="2016-06" db="UniProtKB">
        <authorList>
            <consortium name="WormBaseParasite"/>
        </authorList>
    </citation>
    <scope>IDENTIFICATION</scope>
</reference>
<dbReference type="InterPro" id="IPR043592">
    <property type="entry name" value="FMNL_animal"/>
</dbReference>
<dbReference type="WBParaSite" id="nOo.2.0.1.t03893-RA">
    <property type="protein sequence ID" value="nOo.2.0.1.t03893-RA"/>
    <property type="gene ID" value="nOo.2.0.1.g03893"/>
</dbReference>
<feature type="compositionally biased region" description="Polar residues" evidence="2">
    <location>
        <begin position="1"/>
        <end position="10"/>
    </location>
</feature>
<feature type="region of interest" description="Disordered" evidence="2">
    <location>
        <begin position="334"/>
        <end position="373"/>
    </location>
</feature>
<protein>
    <submittedName>
        <fullName evidence="6">FH2 domain-containing protein</fullName>
    </submittedName>
</protein>